<comment type="caution">
    <text evidence="8">The sequence shown here is derived from an EMBL/GenBank/DDBJ whole genome shotgun (WGS) entry which is preliminary data.</text>
</comment>
<dbReference type="InterPro" id="IPR050638">
    <property type="entry name" value="AA-Vitamin_Transporters"/>
</dbReference>
<feature type="domain" description="EamA" evidence="7">
    <location>
        <begin position="163"/>
        <end position="298"/>
    </location>
</feature>
<feature type="transmembrane region" description="Helical" evidence="6">
    <location>
        <begin position="194"/>
        <end position="213"/>
    </location>
</feature>
<feature type="transmembrane region" description="Helical" evidence="6">
    <location>
        <begin position="255"/>
        <end position="275"/>
    </location>
</feature>
<dbReference type="PANTHER" id="PTHR32322:SF2">
    <property type="entry name" value="EAMA DOMAIN-CONTAINING PROTEIN"/>
    <property type="match status" value="1"/>
</dbReference>
<feature type="transmembrane region" description="Helical" evidence="6">
    <location>
        <begin position="131"/>
        <end position="150"/>
    </location>
</feature>
<comment type="subcellular location">
    <subcellularLocation>
        <location evidence="1">Membrane</location>
        <topology evidence="1">Multi-pass membrane protein</topology>
    </subcellularLocation>
</comment>
<proteinExistence type="inferred from homology"/>
<sequence length="301" mass="32385">MNQGKSTVNESPMSVQAVGITLGICALFGGAQVAVKVALGGFTPLFCGALAFTMSTVGLWVYGYLRGERLQLPSRQVLPLHLISAFLFVLFNGTALMGQQLTLASRASIFLASHPFFVVLFNYFTPRRQRLNGGVLMGLGLAFAGEVVVFGDKLAASSGASWLGDGLMMVASALLGLIIIYLRTVTNYVSTIEAVWWQSVLSVPFFWLGAWLWESPLLIPAGFAPWWALVYLSVGVNAIAFATRAELFRRYNANSISSFMTISPVMGVILAHLLLGDPLNWGVGVGGAVVFAGVLLVYRYS</sequence>
<protein>
    <submittedName>
        <fullName evidence="8">DMT family transporter</fullName>
    </submittedName>
</protein>
<feature type="transmembrane region" description="Helical" evidence="6">
    <location>
        <begin position="41"/>
        <end position="65"/>
    </location>
</feature>
<keyword evidence="4 6" id="KW-1133">Transmembrane helix</keyword>
<gene>
    <name evidence="8" type="ORF">ENR15_19680</name>
</gene>
<evidence type="ECO:0000256" key="5">
    <source>
        <dbReference type="ARBA" id="ARBA00023136"/>
    </source>
</evidence>
<evidence type="ECO:0000256" key="3">
    <source>
        <dbReference type="ARBA" id="ARBA00022692"/>
    </source>
</evidence>
<dbReference type="SUPFAM" id="SSF103481">
    <property type="entry name" value="Multidrug resistance efflux transporter EmrE"/>
    <property type="match status" value="2"/>
</dbReference>
<evidence type="ECO:0000259" key="7">
    <source>
        <dbReference type="Pfam" id="PF00892"/>
    </source>
</evidence>
<dbReference type="PANTHER" id="PTHR32322">
    <property type="entry name" value="INNER MEMBRANE TRANSPORTER"/>
    <property type="match status" value="1"/>
</dbReference>
<dbReference type="InterPro" id="IPR037185">
    <property type="entry name" value="EmrE-like"/>
</dbReference>
<feature type="transmembrane region" description="Helical" evidence="6">
    <location>
        <begin position="225"/>
        <end position="243"/>
    </location>
</feature>
<evidence type="ECO:0000256" key="6">
    <source>
        <dbReference type="SAM" id="Phobius"/>
    </source>
</evidence>
<organism evidence="8">
    <name type="scientific">Planktothricoides sp. SpSt-374</name>
    <dbReference type="NCBI Taxonomy" id="2282167"/>
    <lineage>
        <taxon>Bacteria</taxon>
        <taxon>Bacillati</taxon>
        <taxon>Cyanobacteriota</taxon>
        <taxon>Cyanophyceae</taxon>
        <taxon>Oscillatoriophycideae</taxon>
        <taxon>Oscillatoriales</taxon>
        <taxon>Oscillatoriaceae</taxon>
        <taxon>Planktothricoides</taxon>
    </lineage>
</organism>
<reference evidence="8" key="1">
    <citation type="journal article" date="2020" name="mSystems">
        <title>Genome- and Community-Level Interaction Insights into Carbon Utilization and Element Cycling Functions of Hydrothermarchaeota in Hydrothermal Sediment.</title>
        <authorList>
            <person name="Zhou Z."/>
            <person name="Liu Y."/>
            <person name="Xu W."/>
            <person name="Pan J."/>
            <person name="Luo Z.H."/>
            <person name="Li M."/>
        </authorList>
    </citation>
    <scope>NUCLEOTIDE SEQUENCE [LARGE SCALE GENOMIC DNA]</scope>
    <source>
        <strain evidence="8">SpSt-374</strain>
    </source>
</reference>
<evidence type="ECO:0000256" key="2">
    <source>
        <dbReference type="ARBA" id="ARBA00007362"/>
    </source>
</evidence>
<feature type="transmembrane region" description="Helical" evidence="6">
    <location>
        <begin position="281"/>
        <end position="298"/>
    </location>
</feature>
<dbReference type="Pfam" id="PF00892">
    <property type="entry name" value="EamA"/>
    <property type="match status" value="2"/>
</dbReference>
<feature type="transmembrane region" description="Helical" evidence="6">
    <location>
        <begin position="77"/>
        <end position="97"/>
    </location>
</feature>
<dbReference type="InterPro" id="IPR000620">
    <property type="entry name" value="EamA_dom"/>
</dbReference>
<evidence type="ECO:0000256" key="1">
    <source>
        <dbReference type="ARBA" id="ARBA00004141"/>
    </source>
</evidence>
<accession>A0A7C3VU94</accession>
<evidence type="ECO:0000313" key="8">
    <source>
        <dbReference type="EMBL" id="HGG02796.1"/>
    </source>
</evidence>
<dbReference type="EMBL" id="DSPX01000199">
    <property type="protein sequence ID" value="HGG02796.1"/>
    <property type="molecule type" value="Genomic_DNA"/>
</dbReference>
<dbReference type="AlphaFoldDB" id="A0A7C3VU94"/>
<name>A0A7C3VU94_9CYAN</name>
<comment type="similarity">
    <text evidence="2">Belongs to the EamA transporter family.</text>
</comment>
<keyword evidence="3 6" id="KW-0812">Transmembrane</keyword>
<evidence type="ECO:0000256" key="4">
    <source>
        <dbReference type="ARBA" id="ARBA00022989"/>
    </source>
</evidence>
<feature type="transmembrane region" description="Helical" evidence="6">
    <location>
        <begin position="103"/>
        <end position="124"/>
    </location>
</feature>
<feature type="domain" description="EamA" evidence="7">
    <location>
        <begin position="21"/>
        <end position="150"/>
    </location>
</feature>
<feature type="transmembrane region" description="Helical" evidence="6">
    <location>
        <begin position="162"/>
        <end position="182"/>
    </location>
</feature>
<keyword evidence="5 6" id="KW-0472">Membrane</keyword>
<feature type="transmembrane region" description="Helical" evidence="6">
    <location>
        <begin position="12"/>
        <end position="35"/>
    </location>
</feature>
<dbReference type="GO" id="GO:0016020">
    <property type="term" value="C:membrane"/>
    <property type="evidence" value="ECO:0007669"/>
    <property type="project" value="UniProtKB-SubCell"/>
</dbReference>